<dbReference type="STRING" id="180332.GCA_000797495_01300"/>
<organism evidence="1 2">
    <name type="scientific">Robinsoniella peoriensis</name>
    <dbReference type="NCBI Taxonomy" id="180332"/>
    <lineage>
        <taxon>Bacteria</taxon>
        <taxon>Bacillati</taxon>
        <taxon>Bacillota</taxon>
        <taxon>Clostridia</taxon>
        <taxon>Lachnospirales</taxon>
        <taxon>Lachnospiraceae</taxon>
        <taxon>Robinsoniella</taxon>
    </lineage>
</organism>
<dbReference type="AlphaFoldDB" id="A0A4V6HR35"/>
<dbReference type="InterPro" id="IPR009711">
    <property type="entry name" value="UPF0473"/>
</dbReference>
<reference evidence="1 2" key="1">
    <citation type="journal article" date="2019" name="Anaerobe">
        <title>Detection of Robinsoniella peoriensis in multiple bone samples of a trauma patient.</title>
        <authorList>
            <person name="Schrottner P."/>
            <person name="Hartwich K."/>
            <person name="Bunk B."/>
            <person name="Schober I."/>
            <person name="Helbig S."/>
            <person name="Rudolph W.W."/>
            <person name="Gunzer F."/>
        </authorList>
    </citation>
    <scope>NUCLEOTIDE SEQUENCE [LARGE SCALE GENOMIC DNA]</scope>
    <source>
        <strain evidence="1 2">DSM 106044</strain>
    </source>
</reference>
<evidence type="ECO:0000313" key="2">
    <source>
        <dbReference type="Proteomes" id="UP000306509"/>
    </source>
</evidence>
<keyword evidence="2" id="KW-1185">Reference proteome</keyword>
<evidence type="ECO:0008006" key="3">
    <source>
        <dbReference type="Google" id="ProtNLM"/>
    </source>
</evidence>
<dbReference type="EMBL" id="QGQD01000119">
    <property type="protein sequence ID" value="TLC97517.1"/>
    <property type="molecule type" value="Genomic_DNA"/>
</dbReference>
<protein>
    <recommendedName>
        <fullName evidence="3">DUF1292 domain-containing protein</fullName>
    </recommendedName>
</protein>
<name>A0A4V6HR35_9FIRM</name>
<comment type="caution">
    <text evidence="1">The sequence shown here is derived from an EMBL/GenBank/DDBJ whole genome shotgun (WGS) entry which is preliminary data.</text>
</comment>
<evidence type="ECO:0000313" key="1">
    <source>
        <dbReference type="EMBL" id="TLC97517.1"/>
    </source>
</evidence>
<proteinExistence type="predicted"/>
<dbReference type="OrthoDB" id="1934714at2"/>
<dbReference type="RefSeq" id="WP_044294093.1">
    <property type="nucleotide sequence ID" value="NZ_CABMJZ010000024.1"/>
</dbReference>
<dbReference type="Proteomes" id="UP000306509">
    <property type="component" value="Unassembled WGS sequence"/>
</dbReference>
<accession>A0A4V6HR35</accession>
<sequence length="88" mass="10064">MEKIKFTFADTDEAAEFFVLEQTRINGMNYILVTESDDEEEDAEAFILKDLSADGEQEALYEIVEDDEELEAVSKIFGEMLEDVDITL</sequence>
<gene>
    <name evidence="1" type="ORF">DSM106044_05672</name>
</gene>
<dbReference type="Pfam" id="PF06949">
    <property type="entry name" value="DUF1292"/>
    <property type="match status" value="1"/>
</dbReference>